<evidence type="ECO:0000313" key="3">
    <source>
        <dbReference type="Proteomes" id="UP000324705"/>
    </source>
</evidence>
<proteinExistence type="predicted"/>
<dbReference type="PANTHER" id="PTHR33103">
    <property type="entry name" value="OS01G0153900 PROTEIN"/>
    <property type="match status" value="1"/>
</dbReference>
<name>A0A9R0RC77_TRITD</name>
<dbReference type="PANTHER" id="PTHR33103:SF45">
    <property type="entry name" value="OS01G0154600 PROTEIN"/>
    <property type="match status" value="1"/>
</dbReference>
<evidence type="ECO:0000256" key="1">
    <source>
        <dbReference type="SAM" id="MobiDB-lite"/>
    </source>
</evidence>
<dbReference type="Proteomes" id="UP000324705">
    <property type="component" value="Chromosome 3A"/>
</dbReference>
<feature type="compositionally biased region" description="Acidic residues" evidence="1">
    <location>
        <begin position="12"/>
        <end position="31"/>
    </location>
</feature>
<accession>A0A9R0RC77</accession>
<protein>
    <submittedName>
        <fullName evidence="2">Uncharacterized protein</fullName>
    </submittedName>
</protein>
<reference evidence="2 3" key="1">
    <citation type="submission" date="2017-09" db="EMBL/GenBank/DDBJ databases">
        <authorList>
            <consortium name="International Durum Wheat Genome Sequencing Consortium (IDWGSC)"/>
            <person name="Milanesi L."/>
        </authorList>
    </citation>
    <scope>NUCLEOTIDE SEQUENCE [LARGE SCALE GENOMIC DNA]</scope>
    <source>
        <strain evidence="3">cv. Svevo</strain>
    </source>
</reference>
<dbReference type="EMBL" id="LT934115">
    <property type="protein sequence ID" value="VAH57285.1"/>
    <property type="molecule type" value="Genomic_DNA"/>
</dbReference>
<gene>
    <name evidence="2" type="ORF">TRITD_3Av1G025820</name>
</gene>
<dbReference type="Gramene" id="TRITD3Av1G025820.1">
    <property type="protein sequence ID" value="TRITD3Av1G025820.1"/>
    <property type="gene ID" value="TRITD3Av1G025820"/>
</dbReference>
<evidence type="ECO:0000313" key="2">
    <source>
        <dbReference type="EMBL" id="VAH57285.1"/>
    </source>
</evidence>
<dbReference type="AlphaFoldDB" id="A0A9R0RC77"/>
<sequence>MPRRQRAAMSSESDDASAPEWGSEDEDDDDEIAAQGAAAATLAAGLPIKLVIDTKTQKVRFAEAGSDVVEFLTGLLSLPLGTVVDLLTKERMVGSIGNVLGSVEKMDAGYKGKERRLSPAVTPAALSRLQQLLSAHLINGRTCCHCTSSTYNAAAAGTSTTPSLPTATYTVGDDLSVTPASFFTTMSLLGIAQFAQFGGEDLSTLQEKTVKIGKEEALRILAASLQSKTVLTDVFLKSQE</sequence>
<dbReference type="OMA" id="NGRTCCH"/>
<keyword evidence="3" id="KW-1185">Reference proteome</keyword>
<organism evidence="2 3">
    <name type="scientific">Triticum turgidum subsp. durum</name>
    <name type="common">Durum wheat</name>
    <name type="synonym">Triticum durum</name>
    <dbReference type="NCBI Taxonomy" id="4567"/>
    <lineage>
        <taxon>Eukaryota</taxon>
        <taxon>Viridiplantae</taxon>
        <taxon>Streptophyta</taxon>
        <taxon>Embryophyta</taxon>
        <taxon>Tracheophyta</taxon>
        <taxon>Spermatophyta</taxon>
        <taxon>Magnoliopsida</taxon>
        <taxon>Liliopsida</taxon>
        <taxon>Poales</taxon>
        <taxon>Poaceae</taxon>
        <taxon>BOP clade</taxon>
        <taxon>Pooideae</taxon>
        <taxon>Triticodae</taxon>
        <taxon>Triticeae</taxon>
        <taxon>Triticinae</taxon>
        <taxon>Triticum</taxon>
    </lineage>
</organism>
<dbReference type="InterPro" id="IPR007750">
    <property type="entry name" value="DUF674"/>
</dbReference>
<feature type="region of interest" description="Disordered" evidence="1">
    <location>
        <begin position="1"/>
        <end position="31"/>
    </location>
</feature>
<dbReference type="Pfam" id="PF05056">
    <property type="entry name" value="DUF674"/>
    <property type="match status" value="2"/>
</dbReference>